<evidence type="ECO:0000313" key="5">
    <source>
        <dbReference type="Proteomes" id="UP001217417"/>
    </source>
</evidence>
<dbReference type="AlphaFoldDB" id="A0AAD7QJX4"/>
<dbReference type="SUPFAM" id="SSF53383">
    <property type="entry name" value="PLP-dependent transferases"/>
    <property type="match status" value="1"/>
</dbReference>
<evidence type="ECO:0000256" key="2">
    <source>
        <dbReference type="ARBA" id="ARBA00022898"/>
    </source>
</evidence>
<dbReference type="GO" id="GO:0008483">
    <property type="term" value="F:transaminase activity"/>
    <property type="evidence" value="ECO:0007669"/>
    <property type="project" value="UniProtKB-KW"/>
</dbReference>
<dbReference type="GO" id="GO:0006520">
    <property type="term" value="P:amino acid metabolic process"/>
    <property type="evidence" value="ECO:0007669"/>
    <property type="project" value="InterPro"/>
</dbReference>
<protein>
    <submittedName>
        <fullName evidence="4">Aminotransferase class V-fold PLP-dependent enzyme</fullName>
    </submittedName>
</protein>
<dbReference type="Pfam" id="PF01212">
    <property type="entry name" value="Beta_elim_lyase"/>
    <property type="match status" value="1"/>
</dbReference>
<dbReference type="GO" id="GO:0004125">
    <property type="term" value="F:L-seryl-tRNA(Sec) selenium transferase activity"/>
    <property type="evidence" value="ECO:0007669"/>
    <property type="project" value="TreeGrafter"/>
</dbReference>
<comment type="caution">
    <text evidence="4">The sequence shown here is derived from an EMBL/GenBank/DDBJ whole genome shotgun (WGS) entry which is preliminary data.</text>
</comment>
<keyword evidence="2" id="KW-0663">Pyridoxal phosphate</keyword>
<keyword evidence="4" id="KW-0032">Aminotransferase</keyword>
<dbReference type="InterPro" id="IPR001597">
    <property type="entry name" value="ArAA_b-elim_lyase/Thr_aldolase"/>
</dbReference>
<proteinExistence type="predicted"/>
<dbReference type="Proteomes" id="UP001217417">
    <property type="component" value="Unassembled WGS sequence"/>
</dbReference>
<dbReference type="Gene3D" id="3.40.640.10">
    <property type="entry name" value="Type I PLP-dependent aspartate aminotransferase-like (Major domain)"/>
    <property type="match status" value="1"/>
</dbReference>
<dbReference type="PANTHER" id="PTHR32328">
    <property type="entry name" value="L-SERYL-TRNA(SEC) SELENIUM TRANSFERASE"/>
    <property type="match status" value="1"/>
</dbReference>
<name>A0AAD7QJX4_9ASCO</name>
<comment type="cofactor">
    <cofactor evidence="1">
        <name>pyridoxal 5'-phosphate</name>
        <dbReference type="ChEBI" id="CHEBI:597326"/>
    </cofactor>
</comment>
<sequence length="374" mass="38825">MATRHCASVIHRIQASKLINARGTFTPLGVSRSSPGVAAAAAAALSEFALLDDMQTAASAAIARMSGAEAGTVVHCTAAAITLAIAATMTGTSPERVAALPDTSGMRHRVLLPATHTVNYGHPIKQAVRLAGATPVVVGTPERCGVGDLLTELAHRDTACLLLVSSRLVQGEGPDLTAAAAAAHAHGVPVVLDGAAQDFLVRQLLTTGADILLISAQKYLAAPTAGLLMGRTDLITAVRAQEKGIGRGMKATKEAIAGVMAALAEREALDVSAWAAARARMVEHFSARAERLPGLTAWSVPDPTGLPFTRAHIRVDPSGARLTAWELAAALRTGNPQVWVMEHRAEAGELVFDLAALRADEVDTILERLAACLE</sequence>
<organism evidence="4 5">
    <name type="scientific">Lipomyces tetrasporus</name>
    <dbReference type="NCBI Taxonomy" id="54092"/>
    <lineage>
        <taxon>Eukaryota</taxon>
        <taxon>Fungi</taxon>
        <taxon>Dikarya</taxon>
        <taxon>Ascomycota</taxon>
        <taxon>Saccharomycotina</taxon>
        <taxon>Lipomycetes</taxon>
        <taxon>Lipomycetales</taxon>
        <taxon>Lipomycetaceae</taxon>
        <taxon>Lipomyces</taxon>
    </lineage>
</organism>
<keyword evidence="5" id="KW-1185">Reference proteome</keyword>
<gene>
    <name evidence="4" type="ORF">POJ06DRAFT_262901</name>
</gene>
<reference evidence="4" key="1">
    <citation type="submission" date="2023-03" db="EMBL/GenBank/DDBJ databases">
        <title>Near-Complete genome sequence of Lipomyces tetrasporous NRRL Y-64009, an oleaginous yeast capable of growing on lignocellulosic hydrolysates.</title>
        <authorList>
            <consortium name="Lawrence Berkeley National Laboratory"/>
            <person name="Jagtap S.S."/>
            <person name="Liu J.-J."/>
            <person name="Walukiewicz H.E."/>
            <person name="Pangilinan J."/>
            <person name="Lipzen A."/>
            <person name="Ahrendt S."/>
            <person name="Koriabine M."/>
            <person name="Cobaugh K."/>
            <person name="Salamov A."/>
            <person name="Yoshinaga Y."/>
            <person name="Ng V."/>
            <person name="Daum C."/>
            <person name="Grigoriev I.V."/>
            <person name="Slininger P.J."/>
            <person name="Dien B.S."/>
            <person name="Jin Y.-S."/>
            <person name="Rao C.V."/>
        </authorList>
    </citation>
    <scope>NUCLEOTIDE SEQUENCE</scope>
    <source>
        <strain evidence="4">NRRL Y-64009</strain>
    </source>
</reference>
<dbReference type="RefSeq" id="XP_056040047.1">
    <property type="nucleotide sequence ID" value="XM_056188810.1"/>
</dbReference>
<dbReference type="InterPro" id="IPR015421">
    <property type="entry name" value="PyrdxlP-dep_Trfase_major"/>
</dbReference>
<evidence type="ECO:0000259" key="3">
    <source>
        <dbReference type="Pfam" id="PF01212"/>
    </source>
</evidence>
<evidence type="ECO:0000313" key="4">
    <source>
        <dbReference type="EMBL" id="KAJ8096597.1"/>
    </source>
</evidence>
<dbReference type="InterPro" id="IPR015424">
    <property type="entry name" value="PyrdxlP-dep_Trfase"/>
</dbReference>
<accession>A0AAD7QJX4</accession>
<dbReference type="GO" id="GO:0016829">
    <property type="term" value="F:lyase activity"/>
    <property type="evidence" value="ECO:0007669"/>
    <property type="project" value="InterPro"/>
</dbReference>
<evidence type="ECO:0000256" key="1">
    <source>
        <dbReference type="ARBA" id="ARBA00001933"/>
    </source>
</evidence>
<dbReference type="GeneID" id="80883976"/>
<dbReference type="PANTHER" id="PTHR32328:SF0">
    <property type="entry name" value="L-SERYL-TRNA(SEC) SELENIUM TRANSFERASE"/>
    <property type="match status" value="1"/>
</dbReference>
<dbReference type="EMBL" id="JARPMG010000013">
    <property type="protein sequence ID" value="KAJ8096597.1"/>
    <property type="molecule type" value="Genomic_DNA"/>
</dbReference>
<feature type="domain" description="Aromatic amino acid beta-eliminating lyase/threonine aldolase" evidence="3">
    <location>
        <begin position="176"/>
        <end position="266"/>
    </location>
</feature>
<keyword evidence="4" id="KW-0808">Transferase</keyword>